<keyword evidence="1" id="KW-0472">Membrane</keyword>
<keyword evidence="3" id="KW-1185">Reference proteome</keyword>
<keyword evidence="1" id="KW-0812">Transmembrane</keyword>
<sequence>METLNVLRAAVWLLFAVYVTVIIAFSGQYYGGQEHVLMENQCKCIRVTSRFVPSKEDPNEEILERNIEITVPLSSRMNISDPTSPLRTEFAYNLLSLCKKCDPVEIEIGGESVLVSQGSCNTPDEDSCYTYDRNKCYTTKVPFTLNGKTIMKEVSVTPESCYE</sequence>
<dbReference type="PANTHER" id="PTHR10070">
    <property type="entry name" value="IMMUNOGLOBULIN J CHAIN"/>
    <property type="match status" value="1"/>
</dbReference>
<dbReference type="InterPro" id="IPR024110">
    <property type="entry name" value="Ig_J"/>
</dbReference>
<evidence type="ECO:0008006" key="4">
    <source>
        <dbReference type="Google" id="ProtNLM"/>
    </source>
</evidence>
<comment type="caution">
    <text evidence="2">The sequence shown here is derived from an EMBL/GenBank/DDBJ whole genome shotgun (WGS) entry which is preliminary data.</text>
</comment>
<keyword evidence="1" id="KW-1133">Transmembrane helix</keyword>
<organism evidence="2 3">
    <name type="scientific">Ranitomeya imitator</name>
    <name type="common">mimic poison frog</name>
    <dbReference type="NCBI Taxonomy" id="111125"/>
    <lineage>
        <taxon>Eukaryota</taxon>
        <taxon>Metazoa</taxon>
        <taxon>Chordata</taxon>
        <taxon>Craniata</taxon>
        <taxon>Vertebrata</taxon>
        <taxon>Euteleostomi</taxon>
        <taxon>Amphibia</taxon>
        <taxon>Batrachia</taxon>
        <taxon>Anura</taxon>
        <taxon>Neobatrachia</taxon>
        <taxon>Hyloidea</taxon>
        <taxon>Dendrobatidae</taxon>
        <taxon>Dendrobatinae</taxon>
        <taxon>Ranitomeya</taxon>
    </lineage>
</organism>
<reference evidence="2" key="1">
    <citation type="submission" date="2023-07" db="EMBL/GenBank/DDBJ databases">
        <authorList>
            <person name="Stuckert A."/>
        </authorList>
    </citation>
    <scope>NUCLEOTIDE SEQUENCE</scope>
</reference>
<protein>
    <recommendedName>
        <fullName evidence="4">Immunoglobulin J chain</fullName>
    </recommendedName>
</protein>
<evidence type="ECO:0000313" key="3">
    <source>
        <dbReference type="Proteomes" id="UP001176940"/>
    </source>
</evidence>
<name>A0ABN9KYR6_9NEOB</name>
<evidence type="ECO:0000256" key="1">
    <source>
        <dbReference type="SAM" id="Phobius"/>
    </source>
</evidence>
<evidence type="ECO:0000313" key="2">
    <source>
        <dbReference type="EMBL" id="CAJ0924562.1"/>
    </source>
</evidence>
<proteinExistence type="predicted"/>
<dbReference type="Pfam" id="PF15097">
    <property type="entry name" value="Ig_J_chain"/>
    <property type="match status" value="1"/>
</dbReference>
<dbReference type="EMBL" id="CAUEEQ010003182">
    <property type="protein sequence ID" value="CAJ0924562.1"/>
    <property type="molecule type" value="Genomic_DNA"/>
</dbReference>
<dbReference type="Proteomes" id="UP001176940">
    <property type="component" value="Unassembled WGS sequence"/>
</dbReference>
<accession>A0ABN9KYR6</accession>
<gene>
    <name evidence="2" type="ORF">RIMI_LOCUS2301223</name>
</gene>
<dbReference type="PANTHER" id="PTHR10070:SF2">
    <property type="entry name" value="IMMUNOGLOBULIN J CHAIN"/>
    <property type="match status" value="1"/>
</dbReference>
<feature type="transmembrane region" description="Helical" evidence="1">
    <location>
        <begin position="6"/>
        <end position="25"/>
    </location>
</feature>